<gene>
    <name evidence="1" type="ORF">SI7747_04005135</name>
</gene>
<dbReference type="AlphaFoldDB" id="A0A7I8IL86"/>
<evidence type="ECO:0000313" key="1">
    <source>
        <dbReference type="EMBL" id="CAA2618968.1"/>
    </source>
</evidence>
<organism evidence="1">
    <name type="scientific">Spirodela intermedia</name>
    <name type="common">Intermediate duckweed</name>
    <dbReference type="NCBI Taxonomy" id="51605"/>
    <lineage>
        <taxon>Eukaryota</taxon>
        <taxon>Viridiplantae</taxon>
        <taxon>Streptophyta</taxon>
        <taxon>Embryophyta</taxon>
        <taxon>Tracheophyta</taxon>
        <taxon>Spermatophyta</taxon>
        <taxon>Magnoliopsida</taxon>
        <taxon>Liliopsida</taxon>
        <taxon>Araceae</taxon>
        <taxon>Lemnoideae</taxon>
        <taxon>Spirodela</taxon>
    </lineage>
</organism>
<reference evidence="1 2" key="1">
    <citation type="submission" date="2019-12" db="EMBL/GenBank/DDBJ databases">
        <authorList>
            <person name="Scholz U."/>
            <person name="Mascher M."/>
            <person name="Fiebig A."/>
        </authorList>
    </citation>
    <scope>NUCLEOTIDE SEQUENCE</scope>
</reference>
<proteinExistence type="predicted"/>
<name>A0A7I8IL86_SPIIN</name>
<keyword evidence="2" id="KW-1185">Reference proteome</keyword>
<accession>A0A7I8IL86</accession>
<sequence length="34" mass="3903">MHSTMVNNQVIKILRIQQSLPTYVAKLVYLASIE</sequence>
<protein>
    <submittedName>
        <fullName evidence="1">Uncharacterized protein</fullName>
    </submittedName>
</protein>
<dbReference type="Proteomes" id="UP001189122">
    <property type="component" value="Unassembled WGS sequence"/>
</dbReference>
<dbReference type="EMBL" id="CACRZD030000004">
    <property type="protein sequence ID" value="CAA6658691.1"/>
    <property type="molecule type" value="Genomic_DNA"/>
</dbReference>
<dbReference type="EMBL" id="LR743591">
    <property type="protein sequence ID" value="CAA2618968.1"/>
    <property type="molecule type" value="Genomic_DNA"/>
</dbReference>
<evidence type="ECO:0000313" key="2">
    <source>
        <dbReference type="Proteomes" id="UP001189122"/>
    </source>
</evidence>